<dbReference type="GO" id="GO:0042811">
    <property type="term" value="P:pheromone biosynthetic process"/>
    <property type="evidence" value="ECO:0007669"/>
    <property type="project" value="UniProtKB-ARBA"/>
</dbReference>
<evidence type="ECO:0000313" key="6">
    <source>
        <dbReference type="EMBL" id="KAH0814554.1"/>
    </source>
</evidence>
<evidence type="ECO:0000259" key="5">
    <source>
        <dbReference type="SMART" id="SM01273"/>
    </source>
</evidence>
<dbReference type="InterPro" id="IPR015362">
    <property type="entry name" value="WIBG_mago-bd"/>
</dbReference>
<dbReference type="AlphaFoldDB" id="A0A8J6LAC4"/>
<keyword evidence="7" id="KW-1185">Reference proteome</keyword>
<dbReference type="Pfam" id="PF09282">
    <property type="entry name" value="Mago-bind"/>
    <property type="match status" value="1"/>
</dbReference>
<dbReference type="PANTHER" id="PTHR12001">
    <property type="entry name" value="GERANYLGERANYL PYROPHOSPHATE SYNTHASE"/>
    <property type="match status" value="1"/>
</dbReference>
<dbReference type="InterPro" id="IPR036348">
    <property type="entry name" value="WIBG_N_sf"/>
</dbReference>
<feature type="domain" description="WIBG Mago-binding" evidence="5">
    <location>
        <begin position="389"/>
        <end position="415"/>
    </location>
</feature>
<evidence type="ECO:0000256" key="4">
    <source>
        <dbReference type="ARBA" id="ARBA00022842"/>
    </source>
</evidence>
<keyword evidence="4" id="KW-0460">Magnesium</keyword>
<comment type="caution">
    <text evidence="6">The sequence shown here is derived from an EMBL/GenBank/DDBJ whole genome shotgun (WGS) entry which is preliminary data.</text>
</comment>
<dbReference type="SUPFAM" id="SSF101931">
    <property type="entry name" value="Pym (Within the bgcn gene intron protein, WIBG), N-terminal domain"/>
    <property type="match status" value="1"/>
</dbReference>
<evidence type="ECO:0000256" key="3">
    <source>
        <dbReference type="ARBA" id="ARBA00022723"/>
    </source>
</evidence>
<dbReference type="GO" id="GO:0004659">
    <property type="term" value="F:prenyltransferase activity"/>
    <property type="evidence" value="ECO:0007669"/>
    <property type="project" value="InterPro"/>
</dbReference>
<reference evidence="6" key="2">
    <citation type="submission" date="2021-08" db="EMBL/GenBank/DDBJ databases">
        <authorList>
            <person name="Eriksson T."/>
        </authorList>
    </citation>
    <scope>NUCLEOTIDE SEQUENCE</scope>
    <source>
        <strain evidence="6">Stoneville</strain>
        <tissue evidence="6">Whole head</tissue>
    </source>
</reference>
<sequence length="553" mass="63749">MVEQEAHKSFRHKNLDPDEDEILVLPFSYLTQKGFNSKNIASQLWRSFNQWLNVPKDKLRPVASILDRLYSAALLYKVDDVEDDSELRGDIPTAHLIHSTARTFNAANYVLLNEMKNLLDIQEQKVIDYFIELGLELFRGQGIEIYYRDQFICPTESEYIEFIGGKSTSTLIFAVRLLQLFSNNKTDFSVLIQKLSVFCQVYNDYLSLHSKKYSTLKTFCDDVTEGKFSFPVIHAIQSQPDDDEILVHPFSHLTQKGFDSKNVLSKLWRAFNQWLNVPKDKLRPVANILDRLYCASLLYKGDDVEDDSELRGGIPTAHLIYGTAKTLNTANYIALVEMKKLLGVQEPKVIDYIIELGLELFRSQGMEVYYKDRFICPTESEYIEFTGGSDTFIPASQRPDGTWRKARRVKEGYVPQEEVPLYESKGKQFMSRNTKPEPVRLSTGETAHRPIPGLIIIDDKEKKQAKKKNKNKVEEVTKQIQNVTICEKAKEAPVQTDPAKKLKNLKKRLREVETLEEKLKSGLIPKPEPEQLAKIQRKNDLLMQIRELEKQIV</sequence>
<dbReference type="GO" id="GO:0046872">
    <property type="term" value="F:metal ion binding"/>
    <property type="evidence" value="ECO:0007669"/>
    <property type="project" value="UniProtKB-KW"/>
</dbReference>
<dbReference type="Gene3D" id="1.10.600.10">
    <property type="entry name" value="Farnesyl Diphosphate Synthase"/>
    <property type="match status" value="2"/>
</dbReference>
<accession>A0A8J6LAC4</accession>
<organism evidence="6 7">
    <name type="scientific">Tenebrio molitor</name>
    <name type="common">Yellow mealworm beetle</name>
    <dbReference type="NCBI Taxonomy" id="7067"/>
    <lineage>
        <taxon>Eukaryota</taxon>
        <taxon>Metazoa</taxon>
        <taxon>Ecdysozoa</taxon>
        <taxon>Arthropoda</taxon>
        <taxon>Hexapoda</taxon>
        <taxon>Insecta</taxon>
        <taxon>Pterygota</taxon>
        <taxon>Neoptera</taxon>
        <taxon>Endopterygota</taxon>
        <taxon>Coleoptera</taxon>
        <taxon>Polyphaga</taxon>
        <taxon>Cucujiformia</taxon>
        <taxon>Tenebrionidae</taxon>
        <taxon>Tenebrio</taxon>
    </lineage>
</organism>
<dbReference type="CDD" id="cd00867">
    <property type="entry name" value="Trans_IPPS"/>
    <property type="match status" value="2"/>
</dbReference>
<dbReference type="InterPro" id="IPR008949">
    <property type="entry name" value="Isoprenoid_synthase_dom_sf"/>
</dbReference>
<dbReference type="SUPFAM" id="SSF48576">
    <property type="entry name" value="Terpenoid synthases"/>
    <property type="match status" value="2"/>
</dbReference>
<protein>
    <recommendedName>
        <fullName evidence="2">Partner of Y14 and mago</fullName>
    </recommendedName>
</protein>
<dbReference type="PANTHER" id="PTHR12001:SF44">
    <property type="entry name" value="GERANYLGERANYL PYROPHOSPHATE SYNTHASE"/>
    <property type="match status" value="1"/>
</dbReference>
<dbReference type="EMBL" id="JABDTM020024180">
    <property type="protein sequence ID" value="KAH0814554.1"/>
    <property type="molecule type" value="Genomic_DNA"/>
</dbReference>
<keyword evidence="3" id="KW-0479">Metal-binding</keyword>
<gene>
    <name evidence="6" type="ORF">GEV33_008238</name>
</gene>
<name>A0A8J6LAC4_TENMO</name>
<evidence type="ECO:0000313" key="7">
    <source>
        <dbReference type="Proteomes" id="UP000719412"/>
    </source>
</evidence>
<dbReference type="Pfam" id="PF00348">
    <property type="entry name" value="polyprenyl_synt"/>
    <property type="match status" value="1"/>
</dbReference>
<dbReference type="InterPro" id="IPR000092">
    <property type="entry name" value="Polyprenyl_synt"/>
</dbReference>
<evidence type="ECO:0000256" key="2">
    <source>
        <dbReference type="ARBA" id="ARBA00018898"/>
    </source>
</evidence>
<comment type="similarity">
    <text evidence="1">Belongs to the pym family.</text>
</comment>
<proteinExistence type="inferred from homology"/>
<reference evidence="6" key="1">
    <citation type="journal article" date="2020" name="J Insects Food Feed">
        <title>The yellow mealworm (Tenebrio molitor) genome: a resource for the emerging insects as food and feed industry.</title>
        <authorList>
            <person name="Eriksson T."/>
            <person name="Andere A."/>
            <person name="Kelstrup H."/>
            <person name="Emery V."/>
            <person name="Picard C."/>
        </authorList>
    </citation>
    <scope>NUCLEOTIDE SEQUENCE</scope>
    <source>
        <strain evidence="6">Stoneville</strain>
        <tissue evidence="6">Whole head</tissue>
    </source>
</reference>
<dbReference type="Proteomes" id="UP000719412">
    <property type="component" value="Unassembled WGS sequence"/>
</dbReference>
<dbReference type="SMART" id="SM01273">
    <property type="entry name" value="Mago-bind"/>
    <property type="match status" value="1"/>
</dbReference>
<evidence type="ECO:0000256" key="1">
    <source>
        <dbReference type="ARBA" id="ARBA00009394"/>
    </source>
</evidence>
<dbReference type="GO" id="GO:0008299">
    <property type="term" value="P:isoprenoid biosynthetic process"/>
    <property type="evidence" value="ECO:0007669"/>
    <property type="project" value="InterPro"/>
</dbReference>